<evidence type="ECO:0000256" key="1">
    <source>
        <dbReference type="SAM" id="MobiDB-lite"/>
    </source>
</evidence>
<feature type="region of interest" description="Disordered" evidence="1">
    <location>
        <begin position="176"/>
        <end position="206"/>
    </location>
</feature>
<dbReference type="Proteomes" id="UP001642360">
    <property type="component" value="Unassembled WGS sequence"/>
</dbReference>
<feature type="region of interest" description="Disordered" evidence="1">
    <location>
        <begin position="66"/>
        <end position="100"/>
    </location>
</feature>
<keyword evidence="3" id="KW-1185">Reference proteome</keyword>
<proteinExistence type="predicted"/>
<accession>A0ABC8RQT4</accession>
<gene>
    <name evidence="2" type="ORF">ILEXP_LOCUS15222</name>
</gene>
<comment type="caution">
    <text evidence="2">The sequence shown here is derived from an EMBL/GenBank/DDBJ whole genome shotgun (WGS) entry which is preliminary data.</text>
</comment>
<evidence type="ECO:0000313" key="3">
    <source>
        <dbReference type="Proteomes" id="UP001642360"/>
    </source>
</evidence>
<feature type="compositionally biased region" description="Polar residues" evidence="1">
    <location>
        <begin position="67"/>
        <end position="78"/>
    </location>
</feature>
<dbReference type="PANTHER" id="PTHR38386:SF6">
    <property type="entry name" value="OS05G0426900 PROTEIN"/>
    <property type="match status" value="1"/>
</dbReference>
<protein>
    <submittedName>
        <fullName evidence="2">Uncharacterized protein</fullName>
    </submittedName>
</protein>
<evidence type="ECO:0000313" key="2">
    <source>
        <dbReference type="EMBL" id="CAK9147335.1"/>
    </source>
</evidence>
<organism evidence="2 3">
    <name type="scientific">Ilex paraguariensis</name>
    <name type="common">yerba mate</name>
    <dbReference type="NCBI Taxonomy" id="185542"/>
    <lineage>
        <taxon>Eukaryota</taxon>
        <taxon>Viridiplantae</taxon>
        <taxon>Streptophyta</taxon>
        <taxon>Embryophyta</taxon>
        <taxon>Tracheophyta</taxon>
        <taxon>Spermatophyta</taxon>
        <taxon>Magnoliopsida</taxon>
        <taxon>eudicotyledons</taxon>
        <taxon>Gunneridae</taxon>
        <taxon>Pentapetalae</taxon>
        <taxon>asterids</taxon>
        <taxon>campanulids</taxon>
        <taxon>Aquifoliales</taxon>
        <taxon>Aquifoliaceae</taxon>
        <taxon>Ilex</taxon>
    </lineage>
</organism>
<name>A0ABC8RQT4_9AQUA</name>
<dbReference type="EMBL" id="CAUOFW020001669">
    <property type="protein sequence ID" value="CAK9147335.1"/>
    <property type="molecule type" value="Genomic_DNA"/>
</dbReference>
<dbReference type="AlphaFoldDB" id="A0ABC8RQT4"/>
<sequence>MNFYLYFYIYPYLLDTRLTGITSNPFSPRKVGKRRQKMDGYSKIRLAKGTKSRSMDISDFSIFPETQKATETTSPNHTSKTHECKQIKSPNTHEAPSDSVYERGNGERFGMKLTRNSSVSSASSHMFKFEKQSTTTTLQSAVKRAFSMSRSSSVSERYCRIHDQCVTLASSMDDDDDIEAIDNNNEMERRSVKKKKHSRSSSSSSGRILKACKRLFGL</sequence>
<reference evidence="2 3" key="1">
    <citation type="submission" date="2024-02" db="EMBL/GenBank/DDBJ databases">
        <authorList>
            <person name="Vignale AGUSTIN F."/>
            <person name="Sosa J E."/>
            <person name="Modenutti C."/>
        </authorList>
    </citation>
    <scope>NUCLEOTIDE SEQUENCE [LARGE SCALE GENOMIC DNA]</scope>
</reference>
<dbReference type="PANTHER" id="PTHR38386">
    <property type="entry name" value="OS05G0426900 PROTEIN"/>
    <property type="match status" value="1"/>
</dbReference>